<keyword evidence="1" id="KW-0812">Transmembrane</keyword>
<keyword evidence="1" id="KW-0472">Membrane</keyword>
<dbReference type="SUPFAM" id="SSF50249">
    <property type="entry name" value="Nucleic acid-binding proteins"/>
    <property type="match status" value="1"/>
</dbReference>
<name>A0A9X2BI44_9VIBR</name>
<accession>A0A9X2BI44</accession>
<feature type="domain" description="CSD" evidence="2">
    <location>
        <begin position="5"/>
        <end position="58"/>
    </location>
</feature>
<evidence type="ECO:0000313" key="4">
    <source>
        <dbReference type="Proteomes" id="UP001139559"/>
    </source>
</evidence>
<keyword evidence="1" id="KW-1133">Transmembrane helix</keyword>
<proteinExistence type="predicted"/>
<dbReference type="Pfam" id="PF00313">
    <property type="entry name" value="CSD"/>
    <property type="match status" value="1"/>
</dbReference>
<protein>
    <submittedName>
        <fullName evidence="3">DUF1294 domain-containing protein</fullName>
    </submittedName>
</protein>
<dbReference type="InterPro" id="IPR012340">
    <property type="entry name" value="NA-bd_OB-fold"/>
</dbReference>
<evidence type="ECO:0000259" key="2">
    <source>
        <dbReference type="Pfam" id="PF00313"/>
    </source>
</evidence>
<dbReference type="GO" id="GO:0003676">
    <property type="term" value="F:nucleic acid binding"/>
    <property type="evidence" value="ECO:0007669"/>
    <property type="project" value="InterPro"/>
</dbReference>
<gene>
    <name evidence="3" type="ORF">KP803_15100</name>
</gene>
<dbReference type="RefSeq" id="WP_248009683.1">
    <property type="nucleotide sequence ID" value="NZ_JAJHVV010000009.1"/>
</dbReference>
<comment type="caution">
    <text evidence="3">The sequence shown here is derived from an EMBL/GenBank/DDBJ whole genome shotgun (WGS) entry which is preliminary data.</text>
</comment>
<feature type="transmembrane region" description="Helical" evidence="1">
    <location>
        <begin position="69"/>
        <end position="90"/>
    </location>
</feature>
<feature type="transmembrane region" description="Helical" evidence="1">
    <location>
        <begin position="96"/>
        <end position="115"/>
    </location>
</feature>
<evidence type="ECO:0000256" key="1">
    <source>
        <dbReference type="SAM" id="Phobius"/>
    </source>
</evidence>
<feature type="transmembrane region" description="Helical" evidence="1">
    <location>
        <begin position="160"/>
        <end position="179"/>
    </location>
</feature>
<reference evidence="3" key="1">
    <citation type="submission" date="2021-11" db="EMBL/GenBank/DDBJ databases">
        <title>Vibrio ZSDE26 sp. nov. and Vibrio ZSDZ34 sp. nov., isolated from coastal seawater in Qingdao.</title>
        <authorList>
            <person name="Zhang P."/>
        </authorList>
    </citation>
    <scope>NUCLEOTIDE SEQUENCE</scope>
    <source>
        <strain evidence="3">ZSDE26</strain>
    </source>
</reference>
<dbReference type="AlphaFoldDB" id="A0A9X2BI44"/>
<evidence type="ECO:0000313" key="3">
    <source>
        <dbReference type="EMBL" id="MCK6264606.1"/>
    </source>
</evidence>
<dbReference type="Gene3D" id="2.40.50.140">
    <property type="entry name" value="Nucleic acid-binding proteins"/>
    <property type="match status" value="1"/>
</dbReference>
<keyword evidence="4" id="KW-1185">Reference proteome</keyword>
<dbReference type="InterPro" id="IPR002059">
    <property type="entry name" value="CSP_DNA-bd"/>
</dbReference>
<dbReference type="Pfam" id="PF06961">
    <property type="entry name" value="DUF1294"/>
    <property type="match status" value="1"/>
</dbReference>
<dbReference type="Proteomes" id="UP001139559">
    <property type="component" value="Unassembled WGS sequence"/>
</dbReference>
<organism evidence="3 4">
    <name type="scientific">Vibrio amylolyticus</name>
    <dbReference type="NCBI Taxonomy" id="2847292"/>
    <lineage>
        <taxon>Bacteria</taxon>
        <taxon>Pseudomonadati</taxon>
        <taxon>Pseudomonadota</taxon>
        <taxon>Gammaproteobacteria</taxon>
        <taxon>Vibrionales</taxon>
        <taxon>Vibrionaceae</taxon>
        <taxon>Vibrio</taxon>
    </lineage>
</organism>
<dbReference type="EMBL" id="JAJHVV010000009">
    <property type="protein sequence ID" value="MCK6264606.1"/>
    <property type="molecule type" value="Genomic_DNA"/>
</dbReference>
<sequence>MSIVGTISEWNDIKGYGFISVDKQAPRILFHVSDLSGHSQRPRINERVHFTLTKDAHGAFIAKEIERPLIFGFSLAVTVWFTTVLCSAVWLLNYPLISLLYYAFFSATTYLLYLYERSATIEHSTRIPEPILHLFAVSGGWPGAALAQSLLRHKSNNVNFAYGFWLTVVVNVLVFAWTFTDVGEKKLYELINAIQVMVM</sequence>
<dbReference type="InterPro" id="IPR010718">
    <property type="entry name" value="DUF1294"/>
</dbReference>